<protein>
    <recommendedName>
        <fullName evidence="4">Flagellar motor switch protein FliG</fullName>
    </recommendedName>
</protein>
<gene>
    <name evidence="13" type="primary">fliG</name>
    <name evidence="13" type="ORF">K5V21_04245</name>
</gene>
<dbReference type="Pfam" id="PF14842">
    <property type="entry name" value="FliG_N"/>
    <property type="match status" value="1"/>
</dbReference>
<evidence type="ECO:0000259" key="12">
    <source>
        <dbReference type="Pfam" id="PF14842"/>
    </source>
</evidence>
<evidence type="ECO:0000256" key="3">
    <source>
        <dbReference type="ARBA" id="ARBA00010299"/>
    </source>
</evidence>
<keyword evidence="13" id="KW-0282">Flagellum</keyword>
<dbReference type="RefSeq" id="WP_221859478.1">
    <property type="nucleotide sequence ID" value="NZ_JAIKTU010000003.1"/>
</dbReference>
<keyword evidence="13" id="KW-0969">Cilium</keyword>
<evidence type="ECO:0000256" key="8">
    <source>
        <dbReference type="ARBA" id="ARBA00023136"/>
    </source>
</evidence>
<dbReference type="InterPro" id="IPR011002">
    <property type="entry name" value="FliG_a-hlx"/>
</dbReference>
<feature type="domain" description="Flagellar motor switch protein FliG C-terminal" evidence="10">
    <location>
        <begin position="236"/>
        <end position="339"/>
    </location>
</feature>
<dbReference type="PRINTS" id="PR00954">
    <property type="entry name" value="FLGMOTORFLIG"/>
</dbReference>
<evidence type="ECO:0000256" key="9">
    <source>
        <dbReference type="ARBA" id="ARBA00023143"/>
    </source>
</evidence>
<dbReference type="InterPro" id="IPR023087">
    <property type="entry name" value="Flg_Motor_Flig_C"/>
</dbReference>
<dbReference type="Gene3D" id="1.10.220.30">
    <property type="match status" value="3"/>
</dbReference>
<sequence length="351" mass="39180">MYKNEEKNEKAYNFKKRSSKSISGPKKAAVLLMALGTDISSNILKKLSDKQVQKIGVEIANINNVTSEERKLILKEFLQERKSKNFSIEGGIEYANSLLRGAFDEGKVTRLMEGIKYDAYTKVFITARKADAKTIKSCILGESPQTIAIILAYIQPEKSADILSSLDEKLQREVAHKLGTISKISPIVIRAVDNVLSKKLKSKKTGNVDESNGIDNLLNILSKVDGKTEKNIINYLETEDNTLANEIKASMFTFEDIVNLDTVAVQKVLKNVSVKDLAIALKDANENILNVILENQSNRASDELREEIELLGKVKVSQVDEAKRSIVNIIRKLEDDGVINRIKKSEEEILV</sequence>
<dbReference type="Pfam" id="PF14841">
    <property type="entry name" value="FliG_M"/>
    <property type="match status" value="1"/>
</dbReference>
<feature type="domain" description="Flagellar motor switch protein FliG N-terminal" evidence="12">
    <location>
        <begin position="22"/>
        <end position="121"/>
    </location>
</feature>
<keyword evidence="5" id="KW-1003">Cell membrane</keyword>
<dbReference type="PANTHER" id="PTHR30534">
    <property type="entry name" value="FLAGELLAR MOTOR SWITCH PROTEIN FLIG"/>
    <property type="match status" value="1"/>
</dbReference>
<keyword evidence="6" id="KW-0145">Chemotaxis</keyword>
<evidence type="ECO:0000256" key="6">
    <source>
        <dbReference type="ARBA" id="ARBA00022500"/>
    </source>
</evidence>
<evidence type="ECO:0000256" key="4">
    <source>
        <dbReference type="ARBA" id="ARBA00021870"/>
    </source>
</evidence>
<dbReference type="Pfam" id="PF01706">
    <property type="entry name" value="FliG_C"/>
    <property type="match status" value="1"/>
</dbReference>
<evidence type="ECO:0000256" key="5">
    <source>
        <dbReference type="ARBA" id="ARBA00022475"/>
    </source>
</evidence>
<keyword evidence="13" id="KW-0966">Cell projection</keyword>
<evidence type="ECO:0000256" key="7">
    <source>
        <dbReference type="ARBA" id="ARBA00022779"/>
    </source>
</evidence>
<dbReference type="InterPro" id="IPR032779">
    <property type="entry name" value="FliG_M"/>
</dbReference>
<evidence type="ECO:0000313" key="13">
    <source>
        <dbReference type="EMBL" id="MBY0754662.1"/>
    </source>
</evidence>
<evidence type="ECO:0000313" key="14">
    <source>
        <dbReference type="Proteomes" id="UP001299068"/>
    </source>
</evidence>
<name>A0ABS7KVH4_CLOSR</name>
<proteinExistence type="inferred from homology"/>
<organism evidence="13 14">
    <name type="scientific">Clostridium sardiniense</name>
    <name type="common">Clostridium absonum</name>
    <dbReference type="NCBI Taxonomy" id="29369"/>
    <lineage>
        <taxon>Bacteria</taxon>
        <taxon>Bacillati</taxon>
        <taxon>Bacillota</taxon>
        <taxon>Clostridia</taxon>
        <taxon>Eubacteriales</taxon>
        <taxon>Clostridiaceae</taxon>
        <taxon>Clostridium</taxon>
    </lineage>
</organism>
<comment type="subcellular location">
    <subcellularLocation>
        <location evidence="1">Bacterial flagellum basal body</location>
    </subcellularLocation>
    <subcellularLocation>
        <location evidence="2">Cell membrane</location>
        <topology evidence="2">Peripheral membrane protein</topology>
        <orientation evidence="2">Cytoplasmic side</orientation>
    </subcellularLocation>
</comment>
<dbReference type="InterPro" id="IPR028263">
    <property type="entry name" value="FliG_N"/>
</dbReference>
<evidence type="ECO:0000259" key="11">
    <source>
        <dbReference type="Pfam" id="PF14841"/>
    </source>
</evidence>
<keyword evidence="9" id="KW-0975">Bacterial flagellum</keyword>
<reference evidence="13 14" key="1">
    <citation type="journal article" date="2021" name="Cell Host Microbe">
        <title>in vivo commensal control of Clostridioides difficile virulence.</title>
        <authorList>
            <person name="Girinathan B.P."/>
            <person name="Dibenedetto N."/>
            <person name="Worley J.N."/>
            <person name="Peltier J."/>
            <person name="Arrieta-Ortiz M.L."/>
            <person name="Rupa Christinal Immanuel S."/>
            <person name="Lavin R."/>
            <person name="Delaney M.L."/>
            <person name="Cummins C."/>
            <person name="Hoffmann M."/>
            <person name="Luo Y."/>
            <person name="Gonzalez-Escalona N."/>
            <person name="Allard M."/>
            <person name="Onderdonk A.B."/>
            <person name="Gerber G.K."/>
            <person name="Sonenshein A.L."/>
            <person name="Baliga N."/>
            <person name="Dupuy B."/>
            <person name="Bry L."/>
        </authorList>
    </citation>
    <scope>NUCLEOTIDE SEQUENCE [LARGE SCALE GENOMIC DNA]</scope>
    <source>
        <strain evidence="13 14">DSM 599</strain>
    </source>
</reference>
<comment type="similarity">
    <text evidence="3">Belongs to the FliG family.</text>
</comment>
<comment type="caution">
    <text evidence="13">The sequence shown here is derived from an EMBL/GenBank/DDBJ whole genome shotgun (WGS) entry which is preliminary data.</text>
</comment>
<dbReference type="InterPro" id="IPR000090">
    <property type="entry name" value="Flg_Motor_Flig"/>
</dbReference>
<dbReference type="SUPFAM" id="SSF48029">
    <property type="entry name" value="FliG"/>
    <property type="match status" value="2"/>
</dbReference>
<accession>A0ABS7KVH4</accession>
<keyword evidence="7" id="KW-0283">Flagellar rotation</keyword>
<keyword evidence="8" id="KW-0472">Membrane</keyword>
<dbReference type="EMBL" id="JAIKTU010000003">
    <property type="protein sequence ID" value="MBY0754662.1"/>
    <property type="molecule type" value="Genomic_DNA"/>
</dbReference>
<evidence type="ECO:0000256" key="2">
    <source>
        <dbReference type="ARBA" id="ARBA00004413"/>
    </source>
</evidence>
<evidence type="ECO:0000256" key="1">
    <source>
        <dbReference type="ARBA" id="ARBA00004117"/>
    </source>
</evidence>
<dbReference type="PANTHER" id="PTHR30534:SF0">
    <property type="entry name" value="FLAGELLAR MOTOR SWITCH PROTEIN FLIG"/>
    <property type="match status" value="1"/>
</dbReference>
<evidence type="ECO:0000259" key="10">
    <source>
        <dbReference type="Pfam" id="PF01706"/>
    </source>
</evidence>
<keyword evidence="14" id="KW-1185">Reference proteome</keyword>
<dbReference type="Proteomes" id="UP001299068">
    <property type="component" value="Unassembled WGS sequence"/>
</dbReference>
<feature type="domain" description="Flagellar motor switch protein FliG middle" evidence="11">
    <location>
        <begin position="133"/>
        <end position="204"/>
    </location>
</feature>
<dbReference type="NCBIfam" id="TIGR00207">
    <property type="entry name" value="fliG"/>
    <property type="match status" value="1"/>
</dbReference>